<feature type="domain" description="DDE Tnp4" evidence="8">
    <location>
        <begin position="11"/>
        <end position="164"/>
    </location>
</feature>
<dbReference type="GO" id="GO:0046872">
    <property type="term" value="F:metal ion binding"/>
    <property type="evidence" value="ECO:0007669"/>
    <property type="project" value="UniProtKB-KW"/>
</dbReference>
<comment type="similarity">
    <text evidence="3">Belongs to the HARBI1 family.</text>
</comment>
<evidence type="ECO:0000313" key="10">
    <source>
        <dbReference type="Proteomes" id="UP001329430"/>
    </source>
</evidence>
<comment type="caution">
    <text evidence="9">The sequence shown here is derived from an EMBL/GenBank/DDBJ whole genome shotgun (WGS) entry which is preliminary data.</text>
</comment>
<evidence type="ECO:0000256" key="2">
    <source>
        <dbReference type="ARBA" id="ARBA00004123"/>
    </source>
</evidence>
<gene>
    <name evidence="9" type="ORF">RI129_000043</name>
</gene>
<dbReference type="GO" id="GO:0004518">
    <property type="term" value="F:nuclease activity"/>
    <property type="evidence" value="ECO:0007669"/>
    <property type="project" value="UniProtKB-KW"/>
</dbReference>
<evidence type="ECO:0000256" key="5">
    <source>
        <dbReference type="ARBA" id="ARBA00022723"/>
    </source>
</evidence>
<organism evidence="9 10">
    <name type="scientific">Pyrocoelia pectoralis</name>
    <dbReference type="NCBI Taxonomy" id="417401"/>
    <lineage>
        <taxon>Eukaryota</taxon>
        <taxon>Metazoa</taxon>
        <taxon>Ecdysozoa</taxon>
        <taxon>Arthropoda</taxon>
        <taxon>Hexapoda</taxon>
        <taxon>Insecta</taxon>
        <taxon>Pterygota</taxon>
        <taxon>Neoptera</taxon>
        <taxon>Endopterygota</taxon>
        <taxon>Coleoptera</taxon>
        <taxon>Polyphaga</taxon>
        <taxon>Elateriformia</taxon>
        <taxon>Elateroidea</taxon>
        <taxon>Lampyridae</taxon>
        <taxon>Lampyrinae</taxon>
        <taxon>Pyrocoelia</taxon>
    </lineage>
</organism>
<protein>
    <recommendedName>
        <fullName evidence="8">DDE Tnp4 domain-containing protein</fullName>
    </recommendedName>
</protein>
<keyword evidence="5" id="KW-0479">Metal-binding</keyword>
<dbReference type="AlphaFoldDB" id="A0AAN7ZBP0"/>
<dbReference type="Proteomes" id="UP001329430">
    <property type="component" value="Unassembled WGS sequence"/>
</dbReference>
<comment type="subcellular location">
    <subcellularLocation>
        <location evidence="2">Nucleus</location>
    </subcellularLocation>
</comment>
<evidence type="ECO:0000256" key="3">
    <source>
        <dbReference type="ARBA" id="ARBA00006958"/>
    </source>
</evidence>
<keyword evidence="10" id="KW-1185">Reference proteome</keyword>
<dbReference type="PANTHER" id="PTHR22930">
    <property type="match status" value="1"/>
</dbReference>
<sequence length="209" mass="23735">MKGFPNVLGAIDGCHIYIRPPKHNSAAYMNRKGRASIILQGVCDHNSMFTDCFVGYPGSVHDARVFHRSPMYDMCMTNASFPNNSHLLGDSAYPTNLHLLTPFRENGHLTQRQIKYNICHAATRCIIERAFGLLKARWRRLLYLELHNTYYLPHVILAACVLHNLCVLHKDESPQLDAIKDQDDIQDATEIVGFNRSGAEKRDAIMNIL</sequence>
<dbReference type="Pfam" id="PF13359">
    <property type="entry name" value="DDE_Tnp_4"/>
    <property type="match status" value="1"/>
</dbReference>
<proteinExistence type="inferred from homology"/>
<evidence type="ECO:0000259" key="8">
    <source>
        <dbReference type="Pfam" id="PF13359"/>
    </source>
</evidence>
<evidence type="ECO:0000256" key="1">
    <source>
        <dbReference type="ARBA" id="ARBA00001968"/>
    </source>
</evidence>
<reference evidence="9 10" key="1">
    <citation type="journal article" date="2024" name="Insects">
        <title>An Improved Chromosome-Level Genome Assembly of the Firefly Pyrocoelia pectoralis.</title>
        <authorList>
            <person name="Fu X."/>
            <person name="Meyer-Rochow V.B."/>
            <person name="Ballantyne L."/>
            <person name="Zhu X."/>
        </authorList>
    </citation>
    <scope>NUCLEOTIDE SEQUENCE [LARGE SCALE GENOMIC DNA]</scope>
    <source>
        <strain evidence="9">XCY_ONT2</strain>
    </source>
</reference>
<name>A0AAN7ZBP0_9COLE</name>
<keyword evidence="4" id="KW-0540">Nuclease</keyword>
<dbReference type="PANTHER" id="PTHR22930:SF85">
    <property type="entry name" value="GH03217P-RELATED"/>
    <property type="match status" value="1"/>
</dbReference>
<dbReference type="InterPro" id="IPR027806">
    <property type="entry name" value="HARBI1_dom"/>
</dbReference>
<evidence type="ECO:0000256" key="6">
    <source>
        <dbReference type="ARBA" id="ARBA00022801"/>
    </source>
</evidence>
<comment type="cofactor">
    <cofactor evidence="1">
        <name>a divalent metal cation</name>
        <dbReference type="ChEBI" id="CHEBI:60240"/>
    </cofactor>
</comment>
<dbReference type="GO" id="GO:0016787">
    <property type="term" value="F:hydrolase activity"/>
    <property type="evidence" value="ECO:0007669"/>
    <property type="project" value="UniProtKB-KW"/>
</dbReference>
<evidence type="ECO:0000256" key="7">
    <source>
        <dbReference type="ARBA" id="ARBA00023242"/>
    </source>
</evidence>
<accession>A0AAN7ZBP0</accession>
<dbReference type="GO" id="GO:0005634">
    <property type="term" value="C:nucleus"/>
    <property type="evidence" value="ECO:0007669"/>
    <property type="project" value="UniProtKB-SubCell"/>
</dbReference>
<dbReference type="EMBL" id="JAVRBK010000142">
    <property type="protein sequence ID" value="KAK5637772.1"/>
    <property type="molecule type" value="Genomic_DNA"/>
</dbReference>
<evidence type="ECO:0000313" key="9">
    <source>
        <dbReference type="EMBL" id="KAK5637772.1"/>
    </source>
</evidence>
<keyword evidence="6" id="KW-0378">Hydrolase</keyword>
<dbReference type="InterPro" id="IPR045249">
    <property type="entry name" value="HARBI1-like"/>
</dbReference>
<evidence type="ECO:0000256" key="4">
    <source>
        <dbReference type="ARBA" id="ARBA00022722"/>
    </source>
</evidence>
<keyword evidence="7" id="KW-0539">Nucleus</keyword>